<evidence type="ECO:0000259" key="6">
    <source>
        <dbReference type="PROSITE" id="PS50086"/>
    </source>
</evidence>
<comment type="caution">
    <text evidence="9">The sequence shown here is derived from an EMBL/GenBank/DDBJ whole genome shotgun (WGS) entry which is preliminary data.</text>
</comment>
<feature type="compositionally biased region" description="Polar residues" evidence="5">
    <location>
        <begin position="844"/>
        <end position="854"/>
    </location>
</feature>
<dbReference type="Pfam" id="PF00566">
    <property type="entry name" value="RabGAP-TBC"/>
    <property type="match status" value="1"/>
</dbReference>
<dbReference type="Proteomes" id="UP000241890">
    <property type="component" value="Unassembled WGS sequence"/>
</dbReference>
<dbReference type="GO" id="GO:0046872">
    <property type="term" value="F:metal ion binding"/>
    <property type="evidence" value="ECO:0007669"/>
    <property type="project" value="UniProtKB-KW"/>
</dbReference>
<dbReference type="PANTHER" id="PTHR19359">
    <property type="entry name" value="CYTOCHROME B5"/>
    <property type="match status" value="1"/>
</dbReference>
<feature type="region of interest" description="Disordered" evidence="5">
    <location>
        <begin position="839"/>
        <end position="878"/>
    </location>
</feature>
<feature type="domain" description="Rhodanese" evidence="7">
    <location>
        <begin position="1213"/>
        <end position="1352"/>
    </location>
</feature>
<feature type="region of interest" description="Disordered" evidence="5">
    <location>
        <begin position="1"/>
        <end position="22"/>
    </location>
</feature>
<dbReference type="PROSITE" id="PS50255">
    <property type="entry name" value="CYTOCHROME_B5_2"/>
    <property type="match status" value="5"/>
</dbReference>
<feature type="compositionally biased region" description="Polar residues" evidence="5">
    <location>
        <begin position="1475"/>
        <end position="1496"/>
    </location>
</feature>
<keyword evidence="1" id="KW-0349">Heme</keyword>
<dbReference type="InterPro" id="IPR001763">
    <property type="entry name" value="Rhodanese-like_dom"/>
</dbReference>
<evidence type="ECO:0000256" key="3">
    <source>
        <dbReference type="ARBA" id="ARBA00023004"/>
    </source>
</evidence>
<evidence type="ECO:0000313" key="10">
    <source>
        <dbReference type="Proteomes" id="UP000241890"/>
    </source>
</evidence>
<dbReference type="EMBL" id="BEYU01000053">
    <property type="protein sequence ID" value="GBG29182.1"/>
    <property type="molecule type" value="Genomic_DNA"/>
</dbReference>
<dbReference type="InterPro" id="IPR036400">
    <property type="entry name" value="Cyt_B5-like_heme/steroid_sf"/>
</dbReference>
<dbReference type="InterPro" id="IPR036873">
    <property type="entry name" value="Rhodanese-like_dom_sf"/>
</dbReference>
<feature type="compositionally biased region" description="Basic and acidic residues" evidence="5">
    <location>
        <begin position="121"/>
        <end position="132"/>
    </location>
</feature>
<dbReference type="InterPro" id="IPR000195">
    <property type="entry name" value="Rab-GAP-TBC_dom"/>
</dbReference>
<dbReference type="SMART" id="SM00450">
    <property type="entry name" value="RHOD"/>
    <property type="match status" value="1"/>
</dbReference>
<keyword evidence="10" id="KW-1185">Reference proteome</keyword>
<feature type="region of interest" description="Disordered" evidence="5">
    <location>
        <begin position="1273"/>
        <end position="1302"/>
    </location>
</feature>
<dbReference type="CDD" id="cd20788">
    <property type="entry name" value="TBC1D23_C-like"/>
    <property type="match status" value="1"/>
</dbReference>
<dbReference type="GO" id="GO:0020037">
    <property type="term" value="F:heme binding"/>
    <property type="evidence" value="ECO:0007669"/>
    <property type="project" value="TreeGrafter"/>
</dbReference>
<dbReference type="OrthoDB" id="1668230at2759"/>
<feature type="domain" description="Cytochrome b5 heme-binding" evidence="8">
    <location>
        <begin position="463"/>
        <end position="539"/>
    </location>
</feature>
<evidence type="ECO:0000259" key="7">
    <source>
        <dbReference type="PROSITE" id="PS50206"/>
    </source>
</evidence>
<feature type="region of interest" description="Disordered" evidence="5">
    <location>
        <begin position="557"/>
        <end position="588"/>
    </location>
</feature>
<feature type="compositionally biased region" description="Polar residues" evidence="5">
    <location>
        <begin position="576"/>
        <end position="588"/>
    </location>
</feature>
<gene>
    <name evidence="9" type="ORF">FCC1311_054042</name>
</gene>
<feature type="region of interest" description="Disordered" evidence="5">
    <location>
        <begin position="1397"/>
        <end position="1426"/>
    </location>
</feature>
<evidence type="ECO:0000256" key="1">
    <source>
        <dbReference type="ARBA" id="ARBA00022617"/>
    </source>
</evidence>
<feature type="compositionally biased region" description="Polar residues" evidence="5">
    <location>
        <begin position="291"/>
        <end position="312"/>
    </location>
</feature>
<dbReference type="Gene3D" id="3.10.120.10">
    <property type="entry name" value="Cytochrome b5-like heme/steroid binding domain"/>
    <property type="match status" value="5"/>
</dbReference>
<keyword evidence="3" id="KW-0408">Iron</keyword>
<evidence type="ECO:0000256" key="4">
    <source>
        <dbReference type="ARBA" id="ARBA00038168"/>
    </source>
</evidence>
<dbReference type="Gene3D" id="1.10.8.270">
    <property type="entry name" value="putative rabgap domain of human tbc1 domain family member 14 like domains"/>
    <property type="match status" value="1"/>
</dbReference>
<dbReference type="InterPro" id="IPR035969">
    <property type="entry name" value="Rab-GAP_TBC_sf"/>
</dbReference>
<proteinExistence type="inferred from homology"/>
<dbReference type="SMART" id="SM00164">
    <property type="entry name" value="TBC"/>
    <property type="match status" value="1"/>
</dbReference>
<dbReference type="PROSITE" id="PS50206">
    <property type="entry name" value="RHODANESE_3"/>
    <property type="match status" value="1"/>
</dbReference>
<organism evidence="9 10">
    <name type="scientific">Hondaea fermentalgiana</name>
    <dbReference type="NCBI Taxonomy" id="2315210"/>
    <lineage>
        <taxon>Eukaryota</taxon>
        <taxon>Sar</taxon>
        <taxon>Stramenopiles</taxon>
        <taxon>Bigyra</taxon>
        <taxon>Labyrinthulomycetes</taxon>
        <taxon>Thraustochytrida</taxon>
        <taxon>Thraustochytriidae</taxon>
        <taxon>Hondaea</taxon>
    </lineage>
</organism>
<feature type="compositionally biased region" description="Polar residues" evidence="5">
    <location>
        <begin position="272"/>
        <end position="281"/>
    </location>
</feature>
<dbReference type="InParanoid" id="A0A2R5GE11"/>
<evidence type="ECO:0000256" key="2">
    <source>
        <dbReference type="ARBA" id="ARBA00022723"/>
    </source>
</evidence>
<feature type="compositionally biased region" description="Polar residues" evidence="5">
    <location>
        <begin position="110"/>
        <end position="119"/>
    </location>
</feature>
<dbReference type="SMART" id="SM01117">
    <property type="entry name" value="Cyt-b5"/>
    <property type="match status" value="5"/>
</dbReference>
<dbReference type="Gene3D" id="1.10.472.80">
    <property type="entry name" value="Ypt/Rab-GAP domain of gyp1p, domain 3"/>
    <property type="match status" value="1"/>
</dbReference>
<protein>
    <submittedName>
        <fullName evidence="9">TBC1 domain family member 23</fullName>
    </submittedName>
</protein>
<dbReference type="SUPFAM" id="SSF47923">
    <property type="entry name" value="Ypt/Rab-GAP domain of gyp1p"/>
    <property type="match status" value="2"/>
</dbReference>
<name>A0A2R5GE11_9STRA</name>
<feature type="domain" description="Cytochrome b5 heme-binding" evidence="8">
    <location>
        <begin position="732"/>
        <end position="808"/>
    </location>
</feature>
<dbReference type="SUPFAM" id="SSF52821">
    <property type="entry name" value="Rhodanese/Cell cycle control phosphatase"/>
    <property type="match status" value="1"/>
</dbReference>
<sequence>METAQTKTEEGDSSVEGTKTLANTMEVERKWTEAEVAEHDSPEACLVIVHGRVYNLTEFAEIHPGGTANITWHAGSDATKAFEEQGHGEKQLHILQKFCVGVVTSVPTLPTSRRPSISSLPREHGEMRRRGSVDSLSIRGGGESVGRRSVESFATSGTSTSKKLWTQSDIEAHDKPRDAWIALEGKVYDVTEFADKHPGGSGIITWNAGTDATQVFREQGHGYDHIQALERYFIGYLNLNTTRRRSSLLSSESDSKMEETKKFLESVRAASSGGSSDNGPQSPDEDHGENLTPSPQTSGSLLGQAQQPNQDVTPEDRECLSPIMNSWTPQEVSEHDRPDDAWVIVEGRVYDVTEFASIHPGGAANIAWQAGMDGTAAFREQGHGQHQLQVLEKYCVGRVCQTEASPQRQTRRKSDELNTAGIVGQTPRRASTGAIGEDKVHLRQSGSLKSVQVNMTRSPSGKKRLLSMTDVAAHDRPKDAWVAIQGRVYDLTHFAAIHPGGESIIQWQAGCDATGVFREQGHGNKHIERLQEYCIGHLNMSFSSRRHLPIVTSFREHQEDSSSVTGAEQAYESRRNTGLTSQPTISENISEEHGLDADSEDAGVMKMSTLATSRSLVELGSARKEKALAQSASATTLGMPSERSSVRIRSLSSSMDASQIPQSPSGSFKNRLLPIPVLDPGDLEAKASLVLRPSASSIADATTVSHQGSFATQSTTFILDGSTLSLASMQRRKLFTPEMVQEHDKTSDCYVIVEGKVYDLTAFADEHPGGAASIHWHAGADATSEFREQGHTEKHIQAMSKYCVSQLNLNYSSKRRLNKAPSLQARGITAAALRLTATGRGSESAMSTVGNETESPVEAGRDAEEEQVDAGEHEGGSNMGQIDAGSSAEGLVAADPTPLLLGTESKDRFLLDDSIRDTKQDLENQRVIRVDAQRTRADVEIFRTEEMQLLVSRLLTFYCKRKGIKYKQGLNEVLAPFIMLRRDPPLPDGTVFNMFYAFIERFLPHSFVHEDFHALQCSFRLFRLLLLYHDPELCNFLDTHSLSPELYATPWFLTLFARNVPLKVLYQLWDTYLLEEEDRGPHLHMFVALALTLENRTGILETHPSDLPIYLTSVLGPNATSPNTAAEDLAQSTPYLYDSSWMAQLIVRARKLRAHTPTHFTETFSRALLSPKLPTLAFLERLENQSCLHMSASQLLGLVTNRDRMRDENEFIVRVVDCRSREDFEQEHVIGSLHLDPELLNLPDLLSEAMESLADRLQLTDLSLHLVVVGPSSACSPTPSPSVTPTSFAEGGGLERSRANSGMAPDLTVAPAEEDQSAVLFVLHAIQRTFSKVSILEGGWDAVARDPEVGAVLESGASIDELVDPDVLRQKTRAPIHTWRESGMETLRGALSMDSFGSVTEPSAGSASAGQNASRKAASGSSPSWYQQLSSRIGDAAPLGALFSTSSISSTSSASSQVPGDTEDTDVASSKGDDTTSPASARLTNTPKVSDPSTRKQMQRDQDGANSAGAAADGTAPKIASAASAFVSRVANRYFTKTSEGAAKANSKAGPKDLLELALLAHDSESQWLDIEEWTSQTEGSGVDARIFAAARLTLDLDGCKRSTECTLAVTKSRLVELRAHPDRSSFACVQEVHEISRLIKITSKKKRREIVFHFKVGPNGVKQRSFIIEKAGECIDIVKRRFSDLSQPKPRTK</sequence>
<dbReference type="SUPFAM" id="SSF55856">
    <property type="entry name" value="Cytochrome b5-like heme/steroid binding domain"/>
    <property type="match status" value="5"/>
</dbReference>
<feature type="region of interest" description="Disordered" evidence="5">
    <location>
        <begin position="267"/>
        <end position="317"/>
    </location>
</feature>
<evidence type="ECO:0000259" key="8">
    <source>
        <dbReference type="PROSITE" id="PS50255"/>
    </source>
</evidence>
<dbReference type="Pfam" id="PF00173">
    <property type="entry name" value="Cyt-b5"/>
    <property type="match status" value="5"/>
</dbReference>
<feature type="region of interest" description="Disordered" evidence="5">
    <location>
        <begin position="1446"/>
        <end position="1514"/>
    </location>
</feature>
<feature type="region of interest" description="Disordered" evidence="5">
    <location>
        <begin position="110"/>
        <end position="154"/>
    </location>
</feature>
<feature type="domain" description="Rab-GAP TBC" evidence="6">
    <location>
        <begin position="910"/>
        <end position="1076"/>
    </location>
</feature>
<accession>A0A2R5GE11</accession>
<dbReference type="GO" id="GO:0016020">
    <property type="term" value="C:membrane"/>
    <property type="evidence" value="ECO:0007669"/>
    <property type="project" value="TreeGrafter"/>
</dbReference>
<dbReference type="InterPro" id="IPR001199">
    <property type="entry name" value="Cyt_B5-like_heme/steroid-bd"/>
</dbReference>
<feature type="domain" description="Cytochrome b5 heme-binding" evidence="8">
    <location>
        <begin position="324"/>
        <end position="400"/>
    </location>
</feature>
<comment type="similarity">
    <text evidence="4">Belongs to the cytochrome b5 family.</text>
</comment>
<feature type="domain" description="Cytochrome b5 heme-binding" evidence="8">
    <location>
        <begin position="28"/>
        <end position="104"/>
    </location>
</feature>
<keyword evidence="2" id="KW-0479">Metal-binding</keyword>
<feature type="compositionally biased region" description="Low complexity" evidence="5">
    <location>
        <begin position="1504"/>
        <end position="1514"/>
    </location>
</feature>
<feature type="domain" description="Cytochrome b5 heme-binding" evidence="8">
    <location>
        <begin position="162"/>
        <end position="238"/>
    </location>
</feature>
<feature type="compositionally biased region" description="Low complexity" evidence="5">
    <location>
        <begin position="1446"/>
        <end position="1456"/>
    </location>
</feature>
<feature type="compositionally biased region" description="Low complexity" evidence="5">
    <location>
        <begin position="1403"/>
        <end position="1414"/>
    </location>
</feature>
<evidence type="ECO:0000313" key="9">
    <source>
        <dbReference type="EMBL" id="GBG29182.1"/>
    </source>
</evidence>
<dbReference type="InterPro" id="IPR050668">
    <property type="entry name" value="Cytochrome_b5"/>
</dbReference>
<dbReference type="PROSITE" id="PS50086">
    <property type="entry name" value="TBC_RABGAP"/>
    <property type="match status" value="1"/>
</dbReference>
<feature type="compositionally biased region" description="Low complexity" evidence="5">
    <location>
        <begin position="1273"/>
        <end position="1287"/>
    </location>
</feature>
<evidence type="ECO:0000256" key="5">
    <source>
        <dbReference type="SAM" id="MobiDB-lite"/>
    </source>
</evidence>
<reference evidence="9 10" key="1">
    <citation type="submission" date="2017-12" db="EMBL/GenBank/DDBJ databases">
        <title>Sequencing, de novo assembly and annotation of complete genome of a new Thraustochytrid species, strain FCC1311.</title>
        <authorList>
            <person name="Sedici K."/>
            <person name="Godart F."/>
            <person name="Aiese Cigliano R."/>
            <person name="Sanseverino W."/>
            <person name="Barakat M."/>
            <person name="Ortet P."/>
            <person name="Marechal E."/>
            <person name="Cagnac O."/>
            <person name="Amato A."/>
        </authorList>
    </citation>
    <scope>NUCLEOTIDE SEQUENCE [LARGE SCALE GENOMIC DNA]</scope>
</reference>